<keyword evidence="1" id="KW-0175">Coiled coil</keyword>
<dbReference type="EMBL" id="BQNB010021039">
    <property type="protein sequence ID" value="GJU02230.1"/>
    <property type="molecule type" value="Genomic_DNA"/>
</dbReference>
<accession>A0ABQ5IR67</accession>
<gene>
    <name evidence="2" type="ORF">Tco_1112568</name>
</gene>
<reference evidence="2" key="2">
    <citation type="submission" date="2022-01" db="EMBL/GenBank/DDBJ databases">
        <authorList>
            <person name="Yamashiro T."/>
            <person name="Shiraishi A."/>
            <person name="Satake H."/>
            <person name="Nakayama K."/>
        </authorList>
    </citation>
    <scope>NUCLEOTIDE SEQUENCE</scope>
</reference>
<evidence type="ECO:0000256" key="1">
    <source>
        <dbReference type="SAM" id="Coils"/>
    </source>
</evidence>
<comment type="caution">
    <text evidence="2">The sequence shown here is derived from an EMBL/GenBank/DDBJ whole genome shotgun (WGS) entry which is preliminary data.</text>
</comment>
<keyword evidence="3" id="KW-1185">Reference proteome</keyword>
<evidence type="ECO:0000313" key="3">
    <source>
        <dbReference type="Proteomes" id="UP001151760"/>
    </source>
</evidence>
<feature type="non-terminal residue" evidence="2">
    <location>
        <position position="1"/>
    </location>
</feature>
<organism evidence="2 3">
    <name type="scientific">Tanacetum coccineum</name>
    <dbReference type="NCBI Taxonomy" id="301880"/>
    <lineage>
        <taxon>Eukaryota</taxon>
        <taxon>Viridiplantae</taxon>
        <taxon>Streptophyta</taxon>
        <taxon>Embryophyta</taxon>
        <taxon>Tracheophyta</taxon>
        <taxon>Spermatophyta</taxon>
        <taxon>Magnoliopsida</taxon>
        <taxon>eudicotyledons</taxon>
        <taxon>Gunneridae</taxon>
        <taxon>Pentapetalae</taxon>
        <taxon>asterids</taxon>
        <taxon>campanulids</taxon>
        <taxon>Asterales</taxon>
        <taxon>Asteraceae</taxon>
        <taxon>Asteroideae</taxon>
        <taxon>Anthemideae</taxon>
        <taxon>Anthemidinae</taxon>
        <taxon>Tanacetum</taxon>
    </lineage>
</organism>
<name>A0ABQ5IR67_9ASTR</name>
<evidence type="ECO:0000313" key="2">
    <source>
        <dbReference type="EMBL" id="GJU02230.1"/>
    </source>
</evidence>
<proteinExistence type="predicted"/>
<sequence length="143" mass="16420">VMSAPAVFVSTDSSEESIRDTIEIGVDVTHPMLVTSAILPALTVEELRALRDRLDVVEAERATLRDTVRTMRAVETVLHNRMRDERHNRIKIERQLALVQEELTHSRISHCQDQEDFKKTQGFHDQSVRTSPIDMLLHHLCID</sequence>
<protein>
    <submittedName>
        <fullName evidence="2">Uncharacterized protein</fullName>
    </submittedName>
</protein>
<reference evidence="2" key="1">
    <citation type="journal article" date="2022" name="Int. J. Mol. Sci.">
        <title>Draft Genome of Tanacetum Coccineum: Genomic Comparison of Closely Related Tanacetum-Family Plants.</title>
        <authorList>
            <person name="Yamashiro T."/>
            <person name="Shiraishi A."/>
            <person name="Nakayama K."/>
            <person name="Satake H."/>
        </authorList>
    </citation>
    <scope>NUCLEOTIDE SEQUENCE</scope>
</reference>
<feature type="coiled-coil region" evidence="1">
    <location>
        <begin position="47"/>
        <end position="102"/>
    </location>
</feature>
<dbReference type="Proteomes" id="UP001151760">
    <property type="component" value="Unassembled WGS sequence"/>
</dbReference>